<dbReference type="RefSeq" id="WP_129188024.1">
    <property type="nucleotide sequence ID" value="NZ_CP035493.1"/>
</dbReference>
<keyword evidence="3" id="KW-1185">Reference proteome</keyword>
<sequence>MPGSLRLTDLLARLHVFTGAPPQVRTADDAGLDAGGLDADRPGPAGSAGAVDGTLARVFAPPPGGPDAAPAGPTASSSGLRAALAGLGDASRASVLDPLGLSRPAPPVFRPAPVTLPFLADGAAPAAPAWARQVDETTCGAAVLSLLAMAGDPWLALQVARDPARRFAALQHRVHRACARTGPVPWPLRLGTAPWAAASVARFGDVRYTHGVVGGASGARVLRQAVRAASAGIPVPLFTGGDLRGGWQTAVPRHVVLLTAGAGDQGAGGVVRVYEPSSATMHAVPTALLLDPDAATERDRAALTAALGHWPHVVWAVLPR</sequence>
<dbReference type="EMBL" id="CP035493">
    <property type="protein sequence ID" value="QAY70347.1"/>
    <property type="molecule type" value="Genomic_DNA"/>
</dbReference>
<gene>
    <name evidence="2" type="ORF">ET471_10155</name>
</gene>
<feature type="region of interest" description="Disordered" evidence="1">
    <location>
        <begin position="59"/>
        <end position="78"/>
    </location>
</feature>
<name>A0A4P6FAD0_9MICO</name>
<feature type="compositionally biased region" description="Low complexity" evidence="1">
    <location>
        <begin position="66"/>
        <end position="78"/>
    </location>
</feature>
<feature type="region of interest" description="Disordered" evidence="1">
    <location>
        <begin position="22"/>
        <end position="51"/>
    </location>
</feature>
<evidence type="ECO:0000313" key="2">
    <source>
        <dbReference type="EMBL" id="QAY70347.1"/>
    </source>
</evidence>
<proteinExistence type="predicted"/>
<protein>
    <submittedName>
        <fullName evidence="2">Uncharacterized protein</fullName>
    </submittedName>
</protein>
<evidence type="ECO:0000313" key="3">
    <source>
        <dbReference type="Proteomes" id="UP000292118"/>
    </source>
</evidence>
<reference evidence="2 3" key="1">
    <citation type="submission" date="2019-01" db="EMBL/GenBank/DDBJ databases">
        <title>Genome sequencing of strain FW10M-9.</title>
        <authorList>
            <person name="Heo J."/>
            <person name="Kim S.-J."/>
            <person name="Kim J.-S."/>
            <person name="Hong S.-B."/>
            <person name="Kwon S.-W."/>
        </authorList>
    </citation>
    <scope>NUCLEOTIDE SEQUENCE [LARGE SCALE GENOMIC DNA]</scope>
    <source>
        <strain evidence="2 3">FW10M-9</strain>
    </source>
</reference>
<organism evidence="2 3">
    <name type="scientific">Xylanimonas protaetiae</name>
    <dbReference type="NCBI Taxonomy" id="2509457"/>
    <lineage>
        <taxon>Bacteria</taxon>
        <taxon>Bacillati</taxon>
        <taxon>Actinomycetota</taxon>
        <taxon>Actinomycetes</taxon>
        <taxon>Micrococcales</taxon>
        <taxon>Promicromonosporaceae</taxon>
        <taxon>Xylanimonas</taxon>
    </lineage>
</organism>
<dbReference type="Proteomes" id="UP000292118">
    <property type="component" value="Chromosome"/>
</dbReference>
<dbReference type="AlphaFoldDB" id="A0A4P6FAD0"/>
<accession>A0A4P6FAD0</accession>
<dbReference type="KEGG" id="xya:ET471_10155"/>
<dbReference type="OrthoDB" id="4762866at2"/>
<evidence type="ECO:0000256" key="1">
    <source>
        <dbReference type="SAM" id="MobiDB-lite"/>
    </source>
</evidence>